<feature type="compositionally biased region" description="Basic and acidic residues" evidence="2">
    <location>
        <begin position="451"/>
        <end position="461"/>
    </location>
</feature>
<reference evidence="6" key="1">
    <citation type="journal article" date="2015" name="Proc. Natl. Acad. Sci. U.S.A.">
        <title>Genome sequence of the Asian Tiger mosquito, Aedes albopictus, reveals insights into its biology, genetics, and evolution.</title>
        <authorList>
            <person name="Chen X.G."/>
            <person name="Jiang X."/>
            <person name="Gu J."/>
            <person name="Xu M."/>
            <person name="Wu Y."/>
            <person name="Deng Y."/>
            <person name="Zhang C."/>
            <person name="Bonizzoni M."/>
            <person name="Dermauw W."/>
            <person name="Vontas J."/>
            <person name="Armbruster P."/>
            <person name="Huang X."/>
            <person name="Yang Y."/>
            <person name="Zhang H."/>
            <person name="He W."/>
            <person name="Peng H."/>
            <person name="Liu Y."/>
            <person name="Wu K."/>
            <person name="Chen J."/>
            <person name="Lirakis M."/>
            <person name="Topalis P."/>
            <person name="Van Leeuwen T."/>
            <person name="Hall A.B."/>
            <person name="Jiang X."/>
            <person name="Thorpe C."/>
            <person name="Mueller R.L."/>
            <person name="Sun C."/>
            <person name="Waterhouse R.M."/>
            <person name="Yan G."/>
            <person name="Tu Z.J."/>
            <person name="Fang X."/>
            <person name="James A.A."/>
        </authorList>
    </citation>
    <scope>NUCLEOTIDE SEQUENCE [LARGE SCALE GENOMIC DNA]</scope>
    <source>
        <strain evidence="6">Foshan</strain>
    </source>
</reference>
<keyword evidence="1" id="KW-0479">Metal-binding</keyword>
<dbReference type="Gene3D" id="3.30.70.270">
    <property type="match status" value="1"/>
</dbReference>
<dbReference type="InterPro" id="IPR012337">
    <property type="entry name" value="RNaseH-like_sf"/>
</dbReference>
<dbReference type="InterPro" id="IPR043128">
    <property type="entry name" value="Rev_trsase/Diguanyl_cyclase"/>
</dbReference>
<dbReference type="GeneID" id="134290166"/>
<dbReference type="Gene3D" id="3.10.10.10">
    <property type="entry name" value="HIV Type 1 Reverse Transcriptase, subunit A, domain 1"/>
    <property type="match status" value="1"/>
</dbReference>
<dbReference type="InterPro" id="IPR043502">
    <property type="entry name" value="DNA/RNA_pol_sf"/>
</dbReference>
<dbReference type="InterPro" id="IPR008042">
    <property type="entry name" value="Retrotrans_Pao"/>
</dbReference>
<dbReference type="SUPFAM" id="SSF56672">
    <property type="entry name" value="DNA/RNA polymerases"/>
    <property type="match status" value="1"/>
</dbReference>
<evidence type="ECO:0000259" key="3">
    <source>
        <dbReference type="PROSITE" id="PS50158"/>
    </source>
</evidence>
<dbReference type="RefSeq" id="XP_062713206.1">
    <property type="nucleotide sequence ID" value="XM_062857222.1"/>
</dbReference>
<sequence length="1820" mass="206943">MSLEQISQQKSAKNGHEEENDENKSEHEEENKSGHEEQNEEESENESEEDDLSLLIYKRGQVKAKVTRLRNSIRTERQQMNLPRVQVMKTNLDKHYNEYLLYHSQVLDNVNKKGRKSQETKYEEFEELYTDTLVVLQTIEGVLSTPPPGSSGIPTASNRVIVQQQSFRAPLPTFDGKYENWPKFKSMFLDLMKHSSDSDAVKLYHLEKSLVGSASGIIDIRTINDNNYKRAWKILEDRFENTRNIIETHLRGLMKLKKMTKESSVELRDLVEECTRHVDNLEFMGQRFDGVSHLMVIVHLSDALDPETRKLWEATLDYGELPSYPDTIDFLKKRCQILERCEIPIAATNRIQQRSKGSEKPATNKGVTKSLAATTTDNSSGYSCHLCNKVHQTFRCEEFRALSVAERIVRAKDTKVCFNCLRKGHRLSECKSKKTCMICKSKHNTLLHLEDASKGSSDKQRVNPTQPKHQDDSDEEMKPGSSRQQHPPSPADLKDKAKSTVCSYGMPQSPSQMVLMTAVVHVKDRNQKTHKCRAFIDPGSMSHMVSSRMAKLLDLPSSPTLVTVTGINGTTSTGNKRMMVEFRSRLSDFSARLNCLVLDRITGTLPLTHINTSEWGIPENFDLADPDFHRPEDIDLLIGCGLFWQLLVPGTLKLADNLPELHNSKLGWIVTGEIISDGEVPETIVQSNAAIVSPPLESLIQRFWEVEDIPGQDESISDDEFCERHFQETHQRSEDGRYIVKLPFKSNVNELGDSRAHALKRFMILEKRLIRNPDLRDQYAVFMTEYQTMGHCNEIDESLDPPDLQTYYLPHHAVLRPSSSSTKLRVVFDASARSSSGRSLNDVLHIGPVVQNDLFSIELRFRKHQYVLKADIAKMYRQVQMAPEDTRLQRIFWRSDPSQKLKVFELTTVTYGTASAPFLATRALKQLAADEKERFPEAAEIVENDFYVDDVLTGARSIREAVHQLAQLKQLLESGGFPIHKWSSNAPEIVSCIPEEDREKPLELENIDGSEVIKTLGILWDPVTDEFMFAVPESRNHQAPDKITKRYVLSQIARLFDPLDLVSPIVVVAKLIMQRIWASGFDWDEPLADEFLKVWQTFTESLPAISTMRIPRGVVSPDSAIIELHGFADASSAAYGACLYVRCIGSDGSVTTRLLCSKSKLAPLKELTIPRKELCAALLLSRLVDKVVPAMKMNFENISLWSDSQIVLAWLEKSPGALQVFVRNRVSEINESTTKWNAKWSYVHTSNNPADIVSRGQFADALRFNSLWWTGPAFLCEASIQPDSTEALQEHDIPELRKITQASAASIEMLPVFTKYSSFRKLQRVIGLVLRFISNCKEKDKAHRSKGASVSIQEMRASLKVIVRVIQMSELQEEIERVKQREPCKRIGNLSPIYEEGLLKVGGRIQNSRLPHYSQHQLILPDNNVVVKLLMRTIHEENLHVGPLGLLAAVRQRFWVLNGRSATRMITRKCVRCFKAYPKDVHQQMGNLPESRVVPGPPFTRTGIDYAGPVFVKHGLRKPTLVKAYIAVFICMATKCVHLELVSDLTTSAFIAAMQRFVSRRGVPAQMNSDNGLNFIGANNELRELYVMFQDQQTQGVLDDFCHPKEIEWRFIPPRTPHFGGIWEANVKCVKSHLKKILQTTSLNFEEFTTLLTQIEAILNSRPLFAMSSDPNDLTVITPGHFLIGRELTAIPEPSYEDVLINRLGRWKYIQQLRQHFWRRWSAEYLHHLQIRGKWSDQQPNIRENMIVILKEDNQPAQSWKIGRVVKTYPGKDGKVRVIDVKTSQGLFRRPIGKICPLPMEEGDSSSSGGENVRPFPSNV</sequence>
<reference evidence="5" key="2">
    <citation type="submission" date="2025-05" db="UniProtKB">
        <authorList>
            <consortium name="EnsemblMetazoa"/>
        </authorList>
    </citation>
    <scope>IDENTIFICATION</scope>
    <source>
        <strain evidence="5">Foshan</strain>
    </source>
</reference>
<evidence type="ECO:0000259" key="4">
    <source>
        <dbReference type="PROSITE" id="PS50994"/>
    </source>
</evidence>
<evidence type="ECO:0000313" key="6">
    <source>
        <dbReference type="Proteomes" id="UP000069940"/>
    </source>
</evidence>
<evidence type="ECO:0000256" key="2">
    <source>
        <dbReference type="SAM" id="MobiDB-lite"/>
    </source>
</evidence>
<organism evidence="5 6">
    <name type="scientific">Aedes albopictus</name>
    <name type="common">Asian tiger mosquito</name>
    <name type="synonym">Stegomyia albopicta</name>
    <dbReference type="NCBI Taxonomy" id="7160"/>
    <lineage>
        <taxon>Eukaryota</taxon>
        <taxon>Metazoa</taxon>
        <taxon>Ecdysozoa</taxon>
        <taxon>Arthropoda</taxon>
        <taxon>Hexapoda</taxon>
        <taxon>Insecta</taxon>
        <taxon>Pterygota</taxon>
        <taxon>Neoptera</taxon>
        <taxon>Endopterygota</taxon>
        <taxon>Diptera</taxon>
        <taxon>Nematocera</taxon>
        <taxon>Culicoidea</taxon>
        <taxon>Culicidae</taxon>
        <taxon>Culicinae</taxon>
        <taxon>Aedini</taxon>
        <taxon>Aedes</taxon>
        <taxon>Stegomyia</taxon>
    </lineage>
</organism>
<dbReference type="Proteomes" id="UP000069940">
    <property type="component" value="Unassembled WGS sequence"/>
</dbReference>
<dbReference type="InterPro" id="IPR036397">
    <property type="entry name" value="RNaseH_sf"/>
</dbReference>
<evidence type="ECO:0000313" key="5">
    <source>
        <dbReference type="EnsemblMetazoa" id="AALFPA23_022049.P32650"/>
    </source>
</evidence>
<accession>A0ABM1ZVH0</accession>
<dbReference type="PANTHER" id="PTHR47331">
    <property type="entry name" value="PHD-TYPE DOMAIN-CONTAINING PROTEIN"/>
    <property type="match status" value="1"/>
</dbReference>
<feature type="domain" description="Integrase catalytic" evidence="4">
    <location>
        <begin position="1494"/>
        <end position="1687"/>
    </location>
</feature>
<protein>
    <recommendedName>
        <fullName evidence="7">Endonuclease</fullName>
    </recommendedName>
</protein>
<dbReference type="Pfam" id="PF18701">
    <property type="entry name" value="DUF5641"/>
    <property type="match status" value="1"/>
</dbReference>
<feature type="compositionally biased region" description="Polar residues" evidence="2">
    <location>
        <begin position="1"/>
        <end position="12"/>
    </location>
</feature>
<dbReference type="InterPro" id="IPR040676">
    <property type="entry name" value="DUF5641"/>
</dbReference>
<dbReference type="InterPro" id="IPR001878">
    <property type="entry name" value="Znf_CCHC"/>
</dbReference>
<dbReference type="PROSITE" id="PS50994">
    <property type="entry name" value="INTEGRASE"/>
    <property type="match status" value="1"/>
</dbReference>
<dbReference type="InterPro" id="IPR000477">
    <property type="entry name" value="RT_dom"/>
</dbReference>
<feature type="region of interest" description="Disordered" evidence="2">
    <location>
        <begin position="451"/>
        <end position="501"/>
    </location>
</feature>
<name>A0ABM1ZVH0_AEDAL</name>
<dbReference type="SUPFAM" id="SSF53098">
    <property type="entry name" value="Ribonuclease H-like"/>
    <property type="match status" value="1"/>
</dbReference>
<dbReference type="CDD" id="cd01644">
    <property type="entry name" value="RT_pepA17"/>
    <property type="match status" value="1"/>
</dbReference>
<feature type="compositionally biased region" description="Acidic residues" evidence="2">
    <location>
        <begin position="38"/>
        <end position="52"/>
    </location>
</feature>
<dbReference type="EnsemblMetazoa" id="AALFPA23_022049.R32650">
    <property type="protein sequence ID" value="AALFPA23_022049.P32650"/>
    <property type="gene ID" value="AALFPA23_022049"/>
</dbReference>
<feature type="region of interest" description="Disordered" evidence="2">
    <location>
        <begin position="1"/>
        <end position="52"/>
    </location>
</feature>
<keyword evidence="1" id="KW-0863">Zinc-finger</keyword>
<proteinExistence type="predicted"/>
<dbReference type="PANTHER" id="PTHR47331:SF1">
    <property type="entry name" value="GAG-LIKE PROTEIN"/>
    <property type="match status" value="1"/>
</dbReference>
<dbReference type="Pfam" id="PF03564">
    <property type="entry name" value="DUF1759"/>
    <property type="match status" value="1"/>
</dbReference>
<feature type="domain" description="CCHC-type" evidence="3">
    <location>
        <begin position="417"/>
        <end position="432"/>
    </location>
</feature>
<evidence type="ECO:0008006" key="7">
    <source>
        <dbReference type="Google" id="ProtNLM"/>
    </source>
</evidence>
<dbReference type="PROSITE" id="PS50158">
    <property type="entry name" value="ZF_CCHC"/>
    <property type="match status" value="1"/>
</dbReference>
<evidence type="ECO:0000256" key="1">
    <source>
        <dbReference type="PROSITE-ProRule" id="PRU00047"/>
    </source>
</evidence>
<keyword evidence="1" id="KW-0862">Zinc</keyword>
<feature type="region of interest" description="Disordered" evidence="2">
    <location>
        <begin position="1799"/>
        <end position="1820"/>
    </location>
</feature>
<dbReference type="Pfam" id="PF05380">
    <property type="entry name" value="Peptidase_A17"/>
    <property type="match status" value="1"/>
</dbReference>
<feature type="compositionally biased region" description="Basic and acidic residues" evidence="2">
    <location>
        <begin position="14"/>
        <end position="37"/>
    </location>
</feature>
<dbReference type="Pfam" id="PF00078">
    <property type="entry name" value="RVT_1"/>
    <property type="match status" value="1"/>
</dbReference>
<dbReference type="InterPro" id="IPR001584">
    <property type="entry name" value="Integrase_cat-core"/>
</dbReference>
<keyword evidence="6" id="KW-1185">Reference proteome</keyword>
<dbReference type="InterPro" id="IPR005312">
    <property type="entry name" value="DUF1759"/>
</dbReference>
<dbReference type="Gene3D" id="3.30.420.10">
    <property type="entry name" value="Ribonuclease H-like superfamily/Ribonuclease H"/>
    <property type="match status" value="1"/>
</dbReference>